<evidence type="ECO:0000313" key="3">
    <source>
        <dbReference type="Proteomes" id="UP000323569"/>
    </source>
</evidence>
<dbReference type="InterPro" id="IPR041698">
    <property type="entry name" value="Methyltransf_25"/>
</dbReference>
<feature type="domain" description="Methyltransferase" evidence="1">
    <location>
        <begin position="70"/>
        <end position="163"/>
    </location>
</feature>
<organism evidence="2 3">
    <name type="scientific">Microcystis aeruginosa NIES-2519</name>
    <dbReference type="NCBI Taxonomy" id="2303981"/>
    <lineage>
        <taxon>Bacteria</taxon>
        <taxon>Bacillati</taxon>
        <taxon>Cyanobacteriota</taxon>
        <taxon>Cyanophyceae</taxon>
        <taxon>Oscillatoriophycideae</taxon>
        <taxon>Chroococcales</taxon>
        <taxon>Microcystaceae</taxon>
        <taxon>Microcystis</taxon>
    </lineage>
</organism>
<dbReference type="PANTHER" id="PTHR43464">
    <property type="entry name" value="METHYLTRANSFERASE"/>
    <property type="match status" value="1"/>
</dbReference>
<dbReference type="GO" id="GO:0102208">
    <property type="term" value="F:2-polyprenyl-6-hydroxyphenol methylase activity"/>
    <property type="evidence" value="ECO:0007669"/>
    <property type="project" value="UniProtKB-EC"/>
</dbReference>
<reference evidence="2 3" key="1">
    <citation type="submission" date="2018-09" db="EMBL/GenBank/DDBJ databases">
        <title>Evolutionary history of phycoerythrin pigmentation in the water bloom-forming cyanobacterium Microcystis aeruginosa.</title>
        <authorList>
            <person name="Tanabe Y."/>
            <person name="Tanabe Y."/>
            <person name="Yamaguchi H."/>
        </authorList>
    </citation>
    <scope>NUCLEOTIDE SEQUENCE [LARGE SCALE GENOMIC DNA]</scope>
    <source>
        <strain evidence="2 3">NIES-2519</strain>
    </source>
</reference>
<dbReference type="AlphaFoldDB" id="A0A5A5RAU0"/>
<keyword evidence="2" id="KW-0808">Transferase</keyword>
<dbReference type="Proteomes" id="UP000323569">
    <property type="component" value="Unassembled WGS sequence"/>
</dbReference>
<keyword evidence="2" id="KW-0489">Methyltransferase</keyword>
<dbReference type="EC" id="2.1.1.222" evidence="2"/>
<sequence>MVRKLIKFLRSMKNHLLAHLFPNWFYQHRRKNWQKQWSSPDYSPDWRITGIPKELQAAVESEWFLPHSSVLDIGCGSGEIAAWLAQNGFKVVGIDFAQSAIEKAKLKYQSISGLELRNVDICQEKSGLESSQFDVFIDRGCLHGISQVSWKDYARTVVSCSKSGARFLIFYGIDKNGNQNSEQIQKQRQKMLRDLEKAFSSFFEVVQVQETLIERSSPNGSVLGLAVWMIRK</sequence>
<name>A0A5A5RAU0_MICAE</name>
<evidence type="ECO:0000259" key="1">
    <source>
        <dbReference type="Pfam" id="PF13649"/>
    </source>
</evidence>
<comment type="caution">
    <text evidence="2">The sequence shown here is derived from an EMBL/GenBank/DDBJ whole genome shotgun (WGS) entry which is preliminary data.</text>
</comment>
<dbReference type="CDD" id="cd02440">
    <property type="entry name" value="AdoMet_MTases"/>
    <property type="match status" value="1"/>
</dbReference>
<accession>A0A5A5RAU0</accession>
<gene>
    <name evidence="2" type="primary">ubiG_2</name>
    <name evidence="2" type="ORF">MiYa_03552</name>
</gene>
<protein>
    <submittedName>
        <fullName evidence="2">Ubiquinone biosynthesis O-methyltransferase</fullName>
        <ecNumber evidence="2">2.1.1.222</ecNumber>
    </submittedName>
</protein>
<keyword evidence="2" id="KW-0830">Ubiquinone</keyword>
<dbReference type="PANTHER" id="PTHR43464:SF82">
    <property type="entry name" value="METHYLTRANSFERASE DOMAIN-CONTAINING PROTEIN"/>
    <property type="match status" value="1"/>
</dbReference>
<dbReference type="Pfam" id="PF13649">
    <property type="entry name" value="Methyltransf_25"/>
    <property type="match status" value="1"/>
</dbReference>
<dbReference type="EMBL" id="BHVO01000078">
    <property type="protein sequence ID" value="GCA72005.1"/>
    <property type="molecule type" value="Genomic_DNA"/>
</dbReference>
<evidence type="ECO:0000313" key="2">
    <source>
        <dbReference type="EMBL" id="GCA72005.1"/>
    </source>
</evidence>
<dbReference type="InterPro" id="IPR029063">
    <property type="entry name" value="SAM-dependent_MTases_sf"/>
</dbReference>
<dbReference type="SUPFAM" id="SSF53335">
    <property type="entry name" value="S-adenosyl-L-methionine-dependent methyltransferases"/>
    <property type="match status" value="1"/>
</dbReference>
<dbReference type="Gene3D" id="3.40.50.150">
    <property type="entry name" value="Vaccinia Virus protein VP39"/>
    <property type="match status" value="1"/>
</dbReference>
<proteinExistence type="predicted"/>
<dbReference type="GO" id="GO:0032259">
    <property type="term" value="P:methylation"/>
    <property type="evidence" value="ECO:0007669"/>
    <property type="project" value="UniProtKB-KW"/>
</dbReference>